<dbReference type="Gene3D" id="1.20.1280.50">
    <property type="match status" value="1"/>
</dbReference>
<name>A0A553QVS7_9TELE</name>
<dbReference type="AlphaFoldDB" id="A0A553QVS7"/>
<accession>A0A553QVS7</accession>
<dbReference type="SUPFAM" id="SSF52047">
    <property type="entry name" value="RNI-like"/>
    <property type="match status" value="1"/>
</dbReference>
<dbReference type="InterPro" id="IPR032675">
    <property type="entry name" value="LRR_dom_sf"/>
</dbReference>
<dbReference type="GO" id="GO:0031146">
    <property type="term" value="P:SCF-dependent proteasomal ubiquitin-dependent protein catabolic process"/>
    <property type="evidence" value="ECO:0007669"/>
    <property type="project" value="TreeGrafter"/>
</dbReference>
<dbReference type="Proteomes" id="UP000316079">
    <property type="component" value="Unassembled WGS sequence"/>
</dbReference>
<proteinExistence type="predicted"/>
<dbReference type="InterPro" id="IPR036047">
    <property type="entry name" value="F-box-like_dom_sf"/>
</dbReference>
<dbReference type="PANTHER" id="PTHR13318">
    <property type="entry name" value="PARTNER OF PAIRED, ISOFORM B-RELATED"/>
    <property type="match status" value="1"/>
</dbReference>
<dbReference type="EMBL" id="SRMA01025482">
    <property type="protein sequence ID" value="TRY94083.1"/>
    <property type="molecule type" value="Genomic_DNA"/>
</dbReference>
<evidence type="ECO:0000313" key="4">
    <source>
        <dbReference type="Proteomes" id="UP000316079"/>
    </source>
</evidence>
<sequence>MSSSFEMMSTVLLPEEIWVHVFGYLSSRDKLAVRCCCTCFKRLIDHWKLWINSVIVLQGFGEYDTQFWRTLRRRKIGFMVLQNSKARVFQQMVRWLPGLKSVTVSEGTDSSAMVALSALKHLERLVIRQTSCRNVLYSLPKLTKLTNLCLCKLPRISSTHVSATVSRLVNLNTLQYHEENSPLSSVELHAMLSCMPKLKHISLRLGPSHGILPDFYFGPVRIAAPPVLSSLELLNYEDPCLSSVALNPLPTLTKLTVHYTRWLEDATSFPCSLPEWLQGLSLLTELNVSLGYPLSAYAGSIPCSVQRVCLMGVKADLASVRIMGEQLPDLSHLHLDLCCHDISDIITEMPQIFPKLEILKVRHHSVPVSAFLQLRHLPRLQQLMILDAPQGSPFLRDLTQKLLSQKDNRFHVLSFDPKDQTSCHCGFY</sequence>
<keyword evidence="4" id="KW-1185">Reference proteome</keyword>
<dbReference type="PROSITE" id="PS50181">
    <property type="entry name" value="FBOX"/>
    <property type="match status" value="1"/>
</dbReference>
<comment type="caution">
    <text evidence="3">The sequence shown here is derived from an EMBL/GenBank/DDBJ whole genome shotgun (WGS) entry which is preliminary data.</text>
</comment>
<reference evidence="3 4" key="1">
    <citation type="journal article" date="2019" name="Sci. Data">
        <title>Hybrid genome assembly and annotation of Danionella translucida.</title>
        <authorList>
            <person name="Kadobianskyi M."/>
            <person name="Schulze L."/>
            <person name="Schuelke M."/>
            <person name="Judkewitz B."/>
        </authorList>
    </citation>
    <scope>NUCLEOTIDE SEQUENCE [LARGE SCALE GENOMIC DNA]</scope>
    <source>
        <strain evidence="3 4">Bolton</strain>
    </source>
</reference>
<feature type="domain" description="F-box" evidence="2">
    <location>
        <begin position="7"/>
        <end position="53"/>
    </location>
</feature>
<dbReference type="SUPFAM" id="SSF81383">
    <property type="entry name" value="F-box domain"/>
    <property type="match status" value="1"/>
</dbReference>
<evidence type="ECO:0000256" key="1">
    <source>
        <dbReference type="ARBA" id="ARBA00022614"/>
    </source>
</evidence>
<dbReference type="SMART" id="SM00256">
    <property type="entry name" value="FBOX"/>
    <property type="match status" value="1"/>
</dbReference>
<gene>
    <name evidence="3" type="ORF">DNTS_027315</name>
</gene>
<keyword evidence="1" id="KW-0433">Leucine-rich repeat</keyword>
<dbReference type="GO" id="GO:0019005">
    <property type="term" value="C:SCF ubiquitin ligase complex"/>
    <property type="evidence" value="ECO:0007669"/>
    <property type="project" value="TreeGrafter"/>
</dbReference>
<dbReference type="OrthoDB" id="3219396at2759"/>
<evidence type="ECO:0000313" key="3">
    <source>
        <dbReference type="EMBL" id="TRY94083.1"/>
    </source>
</evidence>
<dbReference type="Pfam" id="PF00646">
    <property type="entry name" value="F-box"/>
    <property type="match status" value="1"/>
</dbReference>
<dbReference type="STRING" id="623744.A0A553QVS7"/>
<evidence type="ECO:0000259" key="2">
    <source>
        <dbReference type="PROSITE" id="PS50181"/>
    </source>
</evidence>
<dbReference type="InterPro" id="IPR001810">
    <property type="entry name" value="F-box_dom"/>
</dbReference>
<dbReference type="Gene3D" id="3.80.10.10">
    <property type="entry name" value="Ribonuclease Inhibitor"/>
    <property type="match status" value="1"/>
</dbReference>
<organism evidence="3 4">
    <name type="scientific">Danionella cerebrum</name>
    <dbReference type="NCBI Taxonomy" id="2873325"/>
    <lineage>
        <taxon>Eukaryota</taxon>
        <taxon>Metazoa</taxon>
        <taxon>Chordata</taxon>
        <taxon>Craniata</taxon>
        <taxon>Vertebrata</taxon>
        <taxon>Euteleostomi</taxon>
        <taxon>Actinopterygii</taxon>
        <taxon>Neopterygii</taxon>
        <taxon>Teleostei</taxon>
        <taxon>Ostariophysi</taxon>
        <taxon>Cypriniformes</taxon>
        <taxon>Danionidae</taxon>
        <taxon>Danioninae</taxon>
        <taxon>Danionella</taxon>
    </lineage>
</organism>
<protein>
    <recommendedName>
        <fullName evidence="2">F-box domain-containing protein</fullName>
    </recommendedName>
</protein>